<feature type="region of interest" description="Disordered" evidence="1">
    <location>
        <begin position="37"/>
        <end position="62"/>
    </location>
</feature>
<evidence type="ECO:0000313" key="3">
    <source>
        <dbReference type="Proteomes" id="UP000070133"/>
    </source>
</evidence>
<organism evidence="2 3">
    <name type="scientific">Pseudocercospora eumusae</name>
    <dbReference type="NCBI Taxonomy" id="321146"/>
    <lineage>
        <taxon>Eukaryota</taxon>
        <taxon>Fungi</taxon>
        <taxon>Dikarya</taxon>
        <taxon>Ascomycota</taxon>
        <taxon>Pezizomycotina</taxon>
        <taxon>Dothideomycetes</taxon>
        <taxon>Dothideomycetidae</taxon>
        <taxon>Mycosphaerellales</taxon>
        <taxon>Mycosphaerellaceae</taxon>
        <taxon>Pseudocercospora</taxon>
    </lineage>
</organism>
<sequence length="274" mass="30830">MARVRMPSMTEELAEIFSELIAATKIPKTRSILRCNGKKCLPNSKPRSRRPQEDVKEPKKRQSPIFRHEKTAKALNKEAKIASAPRRAQITLTIVSSNPVVVGRFKLTPRGERKLKKLCKAIVRDRNRHLQDFLGAKGTKKRKARKLRAERLAKWNWQNRFDVREEICAGSPGFDEGASERGDEDWSFPDSSDNGDDDGDDGDMSGRLGQADVNFHPDTPFNTDGRTGEKDGLQDTDNLPDPDTEGLLSVSLDWQHLGVHHQGELRVVLPALSF</sequence>
<dbReference type="Proteomes" id="UP000070133">
    <property type="component" value="Unassembled WGS sequence"/>
</dbReference>
<reference evidence="2 3" key="1">
    <citation type="submission" date="2015-07" db="EMBL/GenBank/DDBJ databases">
        <title>Comparative genomics of the Sigatoka disease complex on banana suggests a link between parallel evolutionary changes in Pseudocercospora fijiensis and Pseudocercospora eumusae and increased virulence on the banana host.</title>
        <authorList>
            <person name="Chang T.-C."/>
            <person name="Salvucci A."/>
            <person name="Crous P.W."/>
            <person name="Stergiopoulos I."/>
        </authorList>
    </citation>
    <scope>NUCLEOTIDE SEQUENCE [LARGE SCALE GENOMIC DNA]</scope>
    <source>
        <strain evidence="2 3">CBS 114824</strain>
    </source>
</reference>
<name>A0A139HWC7_9PEZI</name>
<dbReference type="STRING" id="321146.A0A139HWC7"/>
<keyword evidence="3" id="KW-1185">Reference proteome</keyword>
<feature type="compositionally biased region" description="Acidic residues" evidence="1">
    <location>
        <begin position="182"/>
        <end position="203"/>
    </location>
</feature>
<protein>
    <submittedName>
        <fullName evidence="2">Uncharacterized protein</fullName>
    </submittedName>
</protein>
<proteinExistence type="predicted"/>
<feature type="region of interest" description="Disordered" evidence="1">
    <location>
        <begin position="171"/>
        <end position="244"/>
    </location>
</feature>
<gene>
    <name evidence="2" type="ORF">AC578_7241</name>
</gene>
<dbReference type="AlphaFoldDB" id="A0A139HWC7"/>
<evidence type="ECO:0000313" key="2">
    <source>
        <dbReference type="EMBL" id="KXT06771.1"/>
    </source>
</evidence>
<accession>A0A139HWC7</accession>
<evidence type="ECO:0000256" key="1">
    <source>
        <dbReference type="SAM" id="MobiDB-lite"/>
    </source>
</evidence>
<dbReference type="OrthoDB" id="10498683at2759"/>
<comment type="caution">
    <text evidence="2">The sequence shown here is derived from an EMBL/GenBank/DDBJ whole genome shotgun (WGS) entry which is preliminary data.</text>
</comment>
<dbReference type="EMBL" id="LFZN01000004">
    <property type="protein sequence ID" value="KXT06771.1"/>
    <property type="molecule type" value="Genomic_DNA"/>
</dbReference>